<dbReference type="OrthoDB" id="1779160at2"/>
<gene>
    <name evidence="1" type="ORF">AKG39_17795</name>
</gene>
<keyword evidence="2" id="KW-1185">Reference proteome</keyword>
<sequence>MKKTVDVSIRYECEIREIYGLLDELAKGRIYGFPGNCTPADGELETNVDKLSEKITALLNKIEYGKASFSDEGPA</sequence>
<dbReference type="Proteomes" id="UP000036873">
    <property type="component" value="Unassembled WGS sequence"/>
</dbReference>
<reference evidence="2" key="1">
    <citation type="submission" date="2015-07" db="EMBL/GenBank/DDBJ databases">
        <title>Draft genome sequence of Acetobacterium bakii DSM 8293, a potential psychrophilic chemical producer through syngas fermentation.</title>
        <authorList>
            <person name="Song Y."/>
            <person name="Hwang S."/>
            <person name="Cho B.-K."/>
        </authorList>
    </citation>
    <scope>NUCLEOTIDE SEQUENCE [LARGE SCALE GENOMIC DNA]</scope>
    <source>
        <strain evidence="2">DSM 8239</strain>
    </source>
</reference>
<dbReference type="STRING" id="52689.AKG39_17795"/>
<comment type="caution">
    <text evidence="1">The sequence shown here is derived from an EMBL/GenBank/DDBJ whole genome shotgun (WGS) entry which is preliminary data.</text>
</comment>
<protein>
    <submittedName>
        <fullName evidence="1">Uncharacterized protein</fullName>
    </submittedName>
</protein>
<name>A0A0L6TWH6_9FIRM</name>
<dbReference type="AlphaFoldDB" id="A0A0L6TWH6"/>
<proteinExistence type="predicted"/>
<dbReference type="EMBL" id="LGYO01000062">
    <property type="protein sequence ID" value="KNZ40412.1"/>
    <property type="molecule type" value="Genomic_DNA"/>
</dbReference>
<accession>A0A0L6TWH6</accession>
<evidence type="ECO:0000313" key="1">
    <source>
        <dbReference type="EMBL" id="KNZ40412.1"/>
    </source>
</evidence>
<evidence type="ECO:0000313" key="2">
    <source>
        <dbReference type="Proteomes" id="UP000036873"/>
    </source>
</evidence>
<organism evidence="1 2">
    <name type="scientific">Acetobacterium bakii</name>
    <dbReference type="NCBI Taxonomy" id="52689"/>
    <lineage>
        <taxon>Bacteria</taxon>
        <taxon>Bacillati</taxon>
        <taxon>Bacillota</taxon>
        <taxon>Clostridia</taxon>
        <taxon>Eubacteriales</taxon>
        <taxon>Eubacteriaceae</taxon>
        <taxon>Acetobacterium</taxon>
    </lineage>
</organism>
<dbReference type="RefSeq" id="WP_050741747.1">
    <property type="nucleotide sequence ID" value="NZ_LGYO01000062.1"/>
</dbReference>